<protein>
    <submittedName>
        <fullName evidence="2">Uncharacterized protein</fullName>
    </submittedName>
</protein>
<feature type="compositionally biased region" description="Basic and acidic residues" evidence="1">
    <location>
        <begin position="45"/>
        <end position="62"/>
    </location>
</feature>
<dbReference type="Gramene" id="PUZ59689">
    <property type="protein sequence ID" value="PUZ59689"/>
    <property type="gene ID" value="GQ55_4G062400"/>
</dbReference>
<dbReference type="AlphaFoldDB" id="A0A2T7DVW1"/>
<reference evidence="2 3" key="1">
    <citation type="submission" date="2018-04" db="EMBL/GenBank/DDBJ databases">
        <title>WGS assembly of Panicum hallii var. hallii HAL2.</title>
        <authorList>
            <person name="Lovell J."/>
            <person name="Jenkins J."/>
            <person name="Lowry D."/>
            <person name="Mamidi S."/>
            <person name="Sreedasyam A."/>
            <person name="Weng X."/>
            <person name="Barry K."/>
            <person name="Bonette J."/>
            <person name="Campitelli B."/>
            <person name="Daum C."/>
            <person name="Gordon S."/>
            <person name="Gould B."/>
            <person name="Lipzen A."/>
            <person name="MacQueen A."/>
            <person name="Palacio-Mejia J."/>
            <person name="Plott C."/>
            <person name="Shakirov E."/>
            <person name="Shu S."/>
            <person name="Yoshinaga Y."/>
            <person name="Zane M."/>
            <person name="Rokhsar D."/>
            <person name="Grimwood J."/>
            <person name="Schmutz J."/>
            <person name="Juenger T."/>
        </authorList>
    </citation>
    <scope>NUCLEOTIDE SEQUENCE [LARGE SCALE GENOMIC DNA]</scope>
    <source>
        <strain evidence="3">cv. HAL2</strain>
    </source>
</reference>
<name>A0A2T7DVW1_9POAL</name>
<evidence type="ECO:0000313" key="2">
    <source>
        <dbReference type="EMBL" id="PUZ59689.1"/>
    </source>
</evidence>
<proteinExistence type="predicted"/>
<feature type="non-terminal residue" evidence="2">
    <location>
        <position position="1"/>
    </location>
</feature>
<feature type="region of interest" description="Disordered" evidence="1">
    <location>
        <begin position="1"/>
        <end position="99"/>
    </location>
</feature>
<dbReference type="EMBL" id="CM009752">
    <property type="protein sequence ID" value="PUZ59689.1"/>
    <property type="molecule type" value="Genomic_DNA"/>
</dbReference>
<gene>
    <name evidence="2" type="ORF">GQ55_4G062400</name>
</gene>
<keyword evidence="3" id="KW-1185">Reference proteome</keyword>
<organism evidence="2 3">
    <name type="scientific">Panicum hallii var. hallii</name>
    <dbReference type="NCBI Taxonomy" id="1504633"/>
    <lineage>
        <taxon>Eukaryota</taxon>
        <taxon>Viridiplantae</taxon>
        <taxon>Streptophyta</taxon>
        <taxon>Embryophyta</taxon>
        <taxon>Tracheophyta</taxon>
        <taxon>Spermatophyta</taxon>
        <taxon>Magnoliopsida</taxon>
        <taxon>Liliopsida</taxon>
        <taxon>Poales</taxon>
        <taxon>Poaceae</taxon>
        <taxon>PACMAD clade</taxon>
        <taxon>Panicoideae</taxon>
        <taxon>Panicodae</taxon>
        <taxon>Paniceae</taxon>
        <taxon>Panicinae</taxon>
        <taxon>Panicum</taxon>
        <taxon>Panicum sect. Panicum</taxon>
    </lineage>
</organism>
<evidence type="ECO:0000256" key="1">
    <source>
        <dbReference type="SAM" id="MobiDB-lite"/>
    </source>
</evidence>
<accession>A0A2T7DVW1</accession>
<dbReference type="Proteomes" id="UP000244336">
    <property type="component" value="Chromosome 4"/>
</dbReference>
<sequence>LTGEDVPRPITRPRSVGVFSSAAAHERERSSFSPPRATSPPAPRRPAEVPRRRAARRTEPDGTGRNSSVASALRGRGRRLAPPTAAAPHPPPPPATTHEQAMMIASWEGGGGGEVGTRARLSLSPAAALSRGAIMARWRPAPPSTMPNRP</sequence>
<evidence type="ECO:0000313" key="3">
    <source>
        <dbReference type="Proteomes" id="UP000244336"/>
    </source>
</evidence>